<dbReference type="EMBL" id="LSMT01000026">
    <property type="protein sequence ID" value="PFX32207.1"/>
    <property type="molecule type" value="Genomic_DNA"/>
</dbReference>
<dbReference type="STRING" id="50429.A0A2B4SUP8"/>
<feature type="domain" description="UBC core" evidence="2">
    <location>
        <begin position="4"/>
        <end position="156"/>
    </location>
</feature>
<comment type="caution">
    <text evidence="3">The sequence shown here is derived from an EMBL/GenBank/DDBJ whole genome shotgun (WGS) entry which is preliminary data.</text>
</comment>
<dbReference type="OrthoDB" id="9978460at2759"/>
<dbReference type="PANTHER" id="PTHR24067">
    <property type="entry name" value="UBIQUITIN-CONJUGATING ENZYME E2"/>
    <property type="match status" value="1"/>
</dbReference>
<evidence type="ECO:0000259" key="2">
    <source>
        <dbReference type="PROSITE" id="PS50127"/>
    </source>
</evidence>
<reference evidence="4" key="1">
    <citation type="journal article" date="2017" name="bioRxiv">
        <title>Comparative analysis of the genomes of Stylophora pistillata and Acropora digitifera provides evidence for extensive differences between species of corals.</title>
        <authorList>
            <person name="Voolstra C.R."/>
            <person name="Li Y."/>
            <person name="Liew Y.J."/>
            <person name="Baumgarten S."/>
            <person name="Zoccola D."/>
            <person name="Flot J.-F."/>
            <person name="Tambutte S."/>
            <person name="Allemand D."/>
            <person name="Aranda M."/>
        </authorList>
    </citation>
    <scope>NUCLEOTIDE SEQUENCE [LARGE SCALE GENOMIC DNA]</scope>
</reference>
<protein>
    <submittedName>
        <fullName evidence="3">Ubiquitin-conjugating enzyme E2 U</fullName>
    </submittedName>
</protein>
<dbReference type="InterPro" id="IPR000608">
    <property type="entry name" value="UBC"/>
</dbReference>
<dbReference type="SUPFAM" id="SSF54495">
    <property type="entry name" value="UBC-like"/>
    <property type="match status" value="1"/>
</dbReference>
<dbReference type="InterPro" id="IPR050113">
    <property type="entry name" value="Ub_conjugating_enzyme"/>
</dbReference>
<feature type="region of interest" description="Disordered" evidence="1">
    <location>
        <begin position="167"/>
        <end position="194"/>
    </location>
</feature>
<keyword evidence="4" id="KW-1185">Reference proteome</keyword>
<dbReference type="CDD" id="cd23806">
    <property type="entry name" value="UBCc_UBE2U"/>
    <property type="match status" value="1"/>
</dbReference>
<accession>A0A2B4SUP8</accession>
<evidence type="ECO:0000313" key="3">
    <source>
        <dbReference type="EMBL" id="PFX32207.1"/>
    </source>
</evidence>
<dbReference type="SMART" id="SM00212">
    <property type="entry name" value="UBCc"/>
    <property type="match status" value="1"/>
</dbReference>
<dbReference type="PROSITE" id="PS50127">
    <property type="entry name" value="UBC_2"/>
    <property type="match status" value="1"/>
</dbReference>
<dbReference type="Proteomes" id="UP000225706">
    <property type="component" value="Unassembled WGS sequence"/>
</dbReference>
<gene>
    <name evidence="3" type="primary">UBE2U</name>
    <name evidence="3" type="ORF">AWC38_SpisGene2981</name>
</gene>
<dbReference type="InterPro" id="IPR016135">
    <property type="entry name" value="UBQ-conjugating_enzyme/RWD"/>
</dbReference>
<organism evidence="3 4">
    <name type="scientific">Stylophora pistillata</name>
    <name type="common">Smooth cauliflower coral</name>
    <dbReference type="NCBI Taxonomy" id="50429"/>
    <lineage>
        <taxon>Eukaryota</taxon>
        <taxon>Metazoa</taxon>
        <taxon>Cnidaria</taxon>
        <taxon>Anthozoa</taxon>
        <taxon>Hexacorallia</taxon>
        <taxon>Scleractinia</taxon>
        <taxon>Astrocoeniina</taxon>
        <taxon>Pocilloporidae</taxon>
        <taxon>Stylophora</taxon>
    </lineage>
</organism>
<dbReference type="Pfam" id="PF00179">
    <property type="entry name" value="UQ_con"/>
    <property type="match status" value="1"/>
</dbReference>
<sequence length="339" mass="38266">MHSRAHMLLEKEWFKLQKEELPWGIKANPLKEDVDMFTWEGTIKGPKDTMWEGGVFKLYLQFDECYNDRPPKIFFHTIPFHPNVDPETGQVCTDFLDDSNCWKEFYSVSYMLLSIQLLLPNPVLEDAVNPSAARIFASSPSSFRQTVLDCVLASKRVEVGLKPHTAEEVDLTRMSPKDSAPPERTPDESKKSSKIGKVSFDDYHAMWSGIATTKPVSSSNNPLSEVLKADSNLQVTHFGLPQQELHEEIHKQLTEHNAVMYGNFDTGRDGRDLTELKSTRIQLLKQIYLPKQQGGLSGTDTPVSRTHTCAPSPSATIARGLEPHDQEVEELLAWTNTLP</sequence>
<evidence type="ECO:0000313" key="4">
    <source>
        <dbReference type="Proteomes" id="UP000225706"/>
    </source>
</evidence>
<dbReference type="Gene3D" id="3.10.110.10">
    <property type="entry name" value="Ubiquitin Conjugating Enzyme"/>
    <property type="match status" value="1"/>
</dbReference>
<evidence type="ECO:0000256" key="1">
    <source>
        <dbReference type="SAM" id="MobiDB-lite"/>
    </source>
</evidence>
<dbReference type="AlphaFoldDB" id="A0A2B4SUP8"/>
<name>A0A2B4SUP8_STYPI</name>
<proteinExistence type="predicted"/>
<feature type="compositionally biased region" description="Basic and acidic residues" evidence="1">
    <location>
        <begin position="180"/>
        <end position="191"/>
    </location>
</feature>